<reference evidence="2" key="1">
    <citation type="journal article" date="2019" name="Int. J. Syst. Evol. Microbiol.">
        <title>The Global Catalogue of Microorganisms (GCM) 10K type strain sequencing project: providing services to taxonomists for standard genome sequencing and annotation.</title>
        <authorList>
            <consortium name="The Broad Institute Genomics Platform"/>
            <consortium name="The Broad Institute Genome Sequencing Center for Infectious Disease"/>
            <person name="Wu L."/>
            <person name="Ma J."/>
        </authorList>
    </citation>
    <scope>NUCLEOTIDE SEQUENCE [LARGE SCALE GENOMIC DNA]</scope>
    <source>
        <strain evidence="2">JCM 16904</strain>
    </source>
</reference>
<dbReference type="RefSeq" id="WP_344890677.1">
    <property type="nucleotide sequence ID" value="NZ_BAAAZP010000169.1"/>
</dbReference>
<evidence type="ECO:0000313" key="1">
    <source>
        <dbReference type="EMBL" id="GAA3702359.1"/>
    </source>
</evidence>
<sequence>MGRRVFWDPTGRRFGGLPTFPWRMAPDGLATRRQLRAAGLRPGGQEPAAQLMWRSRRYRSGVRVAYLYEVAKAKPRRTPSAAQLQALGKALAARRVCPECGVEQPYCIPTRYGACLPCHGWELAT</sequence>
<proteinExistence type="predicted"/>
<accession>A0ABP7D901</accession>
<dbReference type="Proteomes" id="UP001500902">
    <property type="component" value="Unassembled WGS sequence"/>
</dbReference>
<dbReference type="EMBL" id="BAAAZP010000169">
    <property type="protein sequence ID" value="GAA3702359.1"/>
    <property type="molecule type" value="Genomic_DNA"/>
</dbReference>
<dbReference type="InterPro" id="IPR048142">
    <property type="entry name" value="QRL_CxxC_CxxC"/>
</dbReference>
<protein>
    <submittedName>
        <fullName evidence="1">Uncharacterized protein</fullName>
    </submittedName>
</protein>
<comment type="caution">
    <text evidence="1">The sequence shown here is derived from an EMBL/GenBank/DDBJ whole genome shotgun (WGS) entry which is preliminary data.</text>
</comment>
<gene>
    <name evidence="1" type="ORF">GCM10022224_080190</name>
</gene>
<dbReference type="NCBIfam" id="NF041638">
    <property type="entry name" value="QRL_CxxC_CxxC"/>
    <property type="match status" value="1"/>
</dbReference>
<evidence type="ECO:0000313" key="2">
    <source>
        <dbReference type="Proteomes" id="UP001500902"/>
    </source>
</evidence>
<keyword evidence="2" id="KW-1185">Reference proteome</keyword>
<organism evidence="1 2">
    <name type="scientific">Nonomuraea antimicrobica</name>
    <dbReference type="NCBI Taxonomy" id="561173"/>
    <lineage>
        <taxon>Bacteria</taxon>
        <taxon>Bacillati</taxon>
        <taxon>Actinomycetota</taxon>
        <taxon>Actinomycetes</taxon>
        <taxon>Streptosporangiales</taxon>
        <taxon>Streptosporangiaceae</taxon>
        <taxon>Nonomuraea</taxon>
    </lineage>
</organism>
<name>A0ABP7D901_9ACTN</name>